<dbReference type="PANTHER" id="PTHR10907">
    <property type="entry name" value="REGUCALCIN"/>
    <property type="match status" value="1"/>
</dbReference>
<comment type="cofactor">
    <cofactor evidence="3">
        <name>Zn(2+)</name>
        <dbReference type="ChEBI" id="CHEBI:29105"/>
    </cofactor>
    <text evidence="3">Binds 1 divalent metal cation per subunit.</text>
</comment>
<feature type="active site" description="Proton donor/acceptor" evidence="2">
    <location>
        <position position="193"/>
    </location>
</feature>
<feature type="binding site" evidence="3">
    <location>
        <position position="96"/>
    </location>
    <ligand>
        <name>substrate</name>
    </ligand>
</feature>
<evidence type="ECO:0000256" key="2">
    <source>
        <dbReference type="PIRSR" id="PIRSR605511-1"/>
    </source>
</evidence>
<comment type="similarity">
    <text evidence="1">Belongs to the SMP-30/CGR1 family.</text>
</comment>
<feature type="binding site" evidence="3">
    <location>
        <position position="116"/>
    </location>
    <ligand>
        <name>substrate</name>
    </ligand>
</feature>
<proteinExistence type="inferred from homology"/>
<keyword evidence="6" id="KW-1185">Reference proteome</keyword>
<feature type="binding site" evidence="3">
    <location>
        <position position="15"/>
    </location>
    <ligand>
        <name>a divalent metal cation</name>
        <dbReference type="ChEBI" id="CHEBI:60240"/>
    </ligand>
</feature>
<dbReference type="InterPro" id="IPR011042">
    <property type="entry name" value="6-blade_b-propeller_TolB-like"/>
</dbReference>
<sequence>MTTDIYDARACQLGEGPLWHPERQQLFWFDILGKRLMSRDGDTALAWEFDEYVSAAGWIDRDTLMIASQSALLRFDIPSGDHEVILPLEADNGLTRSNDGRADPAGGFWIGTMGIEAEPGAGAIYRYYRGALEVLFPEISISNSICFAPDGRHAYYADTPTRQIMVQALDREGWPAGKPEVFVDLRDEGLNPDGSVVDSAGGLWNAQWGAGRVACYDSDGRFDRAIAISGRQTTCPAFGGANLEKMFVTSAAEGLSSPEDHQGTTFETRPGIAGQAESRVILG</sequence>
<keyword evidence="3" id="KW-0862">Zinc</keyword>
<comment type="caution">
    <text evidence="5">The sequence shown here is derived from an EMBL/GenBank/DDBJ whole genome shotgun (WGS) entry which is preliminary data.</text>
</comment>
<gene>
    <name evidence="5" type="ORF">SAMN04487940_112133</name>
</gene>
<name>A0A975WC98_9RHOB</name>
<evidence type="ECO:0000313" key="6">
    <source>
        <dbReference type="Proteomes" id="UP000182932"/>
    </source>
</evidence>
<dbReference type="GeneID" id="80819532"/>
<keyword evidence="3" id="KW-0479">Metal-binding</keyword>
<dbReference type="PANTHER" id="PTHR10907:SF47">
    <property type="entry name" value="REGUCALCIN"/>
    <property type="match status" value="1"/>
</dbReference>
<dbReference type="GO" id="GO:0004341">
    <property type="term" value="F:gluconolactonase activity"/>
    <property type="evidence" value="ECO:0007669"/>
    <property type="project" value="TreeGrafter"/>
</dbReference>
<reference evidence="5 6" key="1">
    <citation type="submission" date="2016-10" db="EMBL/GenBank/DDBJ databases">
        <authorList>
            <person name="Varghese N."/>
            <person name="Submissions S."/>
        </authorList>
    </citation>
    <scope>NUCLEOTIDE SEQUENCE [LARGE SCALE GENOMIC DNA]</scope>
    <source>
        <strain evidence="5 6">FF3</strain>
    </source>
</reference>
<dbReference type="EMBL" id="FNYY01000012">
    <property type="protein sequence ID" value="SEJ88044.1"/>
    <property type="molecule type" value="Genomic_DNA"/>
</dbReference>
<dbReference type="Proteomes" id="UP000182932">
    <property type="component" value="Unassembled WGS sequence"/>
</dbReference>
<dbReference type="RefSeq" id="WP_074837526.1">
    <property type="nucleotide sequence ID" value="NZ_CATLQZ010000036.1"/>
</dbReference>
<dbReference type="SUPFAM" id="SSF63829">
    <property type="entry name" value="Calcium-dependent phosphotriesterase"/>
    <property type="match status" value="1"/>
</dbReference>
<feature type="domain" description="SMP-30/Gluconolactonase/LRE-like region" evidence="4">
    <location>
        <begin position="13"/>
        <end position="251"/>
    </location>
</feature>
<evidence type="ECO:0000256" key="1">
    <source>
        <dbReference type="ARBA" id="ARBA00008853"/>
    </source>
</evidence>
<evidence type="ECO:0000256" key="3">
    <source>
        <dbReference type="PIRSR" id="PIRSR605511-2"/>
    </source>
</evidence>
<dbReference type="GO" id="GO:0005509">
    <property type="term" value="F:calcium ion binding"/>
    <property type="evidence" value="ECO:0007669"/>
    <property type="project" value="TreeGrafter"/>
</dbReference>
<evidence type="ECO:0000313" key="5">
    <source>
        <dbReference type="EMBL" id="SEJ88044.1"/>
    </source>
</evidence>
<dbReference type="AlphaFoldDB" id="A0A975WC98"/>
<feature type="binding site" evidence="3">
    <location>
        <position position="193"/>
    </location>
    <ligand>
        <name>a divalent metal cation</name>
        <dbReference type="ChEBI" id="CHEBI:60240"/>
    </ligand>
</feature>
<dbReference type="InterPro" id="IPR013658">
    <property type="entry name" value="SGL"/>
</dbReference>
<dbReference type="InterPro" id="IPR005511">
    <property type="entry name" value="SMP-30"/>
</dbReference>
<feature type="binding site" evidence="3">
    <location>
        <position position="98"/>
    </location>
    <ligand>
        <name>substrate</name>
    </ligand>
</feature>
<dbReference type="PRINTS" id="PR01790">
    <property type="entry name" value="SMP30FAMILY"/>
</dbReference>
<organism evidence="5 6">
    <name type="scientific">Marinovum algicola</name>
    <dbReference type="NCBI Taxonomy" id="42444"/>
    <lineage>
        <taxon>Bacteria</taxon>
        <taxon>Pseudomonadati</taxon>
        <taxon>Pseudomonadota</taxon>
        <taxon>Alphaproteobacteria</taxon>
        <taxon>Rhodobacterales</taxon>
        <taxon>Roseobacteraceae</taxon>
        <taxon>Marinovum</taxon>
    </lineage>
</organism>
<feature type="binding site" evidence="3">
    <location>
        <position position="143"/>
    </location>
    <ligand>
        <name>a divalent metal cation</name>
        <dbReference type="ChEBI" id="CHEBI:60240"/>
    </ligand>
</feature>
<dbReference type="Gene3D" id="2.120.10.30">
    <property type="entry name" value="TolB, C-terminal domain"/>
    <property type="match status" value="1"/>
</dbReference>
<accession>A0A975WC98</accession>
<evidence type="ECO:0000259" key="4">
    <source>
        <dbReference type="Pfam" id="PF08450"/>
    </source>
</evidence>
<protein>
    <submittedName>
        <fullName evidence="5">Sugar lactone lactonase YvrE</fullName>
    </submittedName>
</protein>
<dbReference type="Pfam" id="PF08450">
    <property type="entry name" value="SGL"/>
    <property type="match status" value="1"/>
</dbReference>
<dbReference type="GO" id="GO:0019853">
    <property type="term" value="P:L-ascorbic acid biosynthetic process"/>
    <property type="evidence" value="ECO:0007669"/>
    <property type="project" value="TreeGrafter"/>
</dbReference>